<dbReference type="PANTHER" id="PTHR47099">
    <property type="entry name" value="METHYLCOBAMIDE:COM METHYLTRANSFERASE MTBA"/>
    <property type="match status" value="1"/>
</dbReference>
<feature type="domain" description="Uroporphyrinogen decarboxylase (URO-D)" evidence="1">
    <location>
        <begin position="167"/>
        <end position="358"/>
    </location>
</feature>
<organism evidence="2 3">
    <name type="scientific">Defluviimonas salinarum</name>
    <dbReference type="NCBI Taxonomy" id="2992147"/>
    <lineage>
        <taxon>Bacteria</taxon>
        <taxon>Pseudomonadati</taxon>
        <taxon>Pseudomonadota</taxon>
        <taxon>Alphaproteobacteria</taxon>
        <taxon>Rhodobacterales</taxon>
        <taxon>Paracoccaceae</taxon>
        <taxon>Albidovulum</taxon>
    </lineage>
</organism>
<dbReference type="InterPro" id="IPR000257">
    <property type="entry name" value="Uroporphyrinogen_deCOase"/>
</dbReference>
<dbReference type="Pfam" id="PF01208">
    <property type="entry name" value="URO-D"/>
    <property type="match status" value="1"/>
</dbReference>
<dbReference type="RefSeq" id="WP_264771974.1">
    <property type="nucleotide sequence ID" value="NZ_JAPDOG010000008.1"/>
</dbReference>
<protein>
    <recommendedName>
        <fullName evidence="1">Uroporphyrinogen decarboxylase (URO-D) domain-containing protein</fullName>
    </recommendedName>
</protein>
<comment type="caution">
    <text evidence="2">The sequence shown here is derived from an EMBL/GenBank/DDBJ whole genome shotgun (WGS) entry which is preliminary data.</text>
</comment>
<dbReference type="PANTHER" id="PTHR47099:SF1">
    <property type="entry name" value="METHYLCOBAMIDE:COM METHYLTRANSFERASE MTBA"/>
    <property type="match status" value="1"/>
</dbReference>
<sequence>MNGRERFLCALNGGVPDRVPVFDWIDEKVVWGMARLLGWDVSGAPTDGEATRHGEESEEVLRIYCDLIDALDLDATWSAYSTNLVPETSDWGWDKYGRGFMLSDHGIPAIMDSGLKTIADVRNYSMAALVERSDFRMLQYMVDRFGKEKFHLQSINGPFQEGWLARGGMDKSFVDMGADRDMAHAVGRLTTDFNMRCIDIAHDIGADGVILDGDLTGNDYMLMSMEHFREYIKPYKKELIDYGHAKGLKVMKHSDGNMWALMDEMIDLGFDGFHPVQPQCMNLAEVKAWFAGRVCMFGNVDCLDLLVFGTPEMVDAAVRECIEQGSPGGGHILCSSNSLHPGVKPENALAMFRAAKKYGDYARLPAKGALARDDLDIAKLAKSPVRSRQSRNARRMA</sequence>
<evidence type="ECO:0000313" key="2">
    <source>
        <dbReference type="EMBL" id="MCW3782107.1"/>
    </source>
</evidence>
<keyword evidence="3" id="KW-1185">Reference proteome</keyword>
<dbReference type="InterPro" id="IPR052024">
    <property type="entry name" value="Methanogen_methyltrans"/>
</dbReference>
<gene>
    <name evidence="2" type="ORF">OM960_10940</name>
</gene>
<evidence type="ECO:0000313" key="3">
    <source>
        <dbReference type="Proteomes" id="UP001207582"/>
    </source>
</evidence>
<accession>A0ABT3J343</accession>
<dbReference type="InterPro" id="IPR038071">
    <property type="entry name" value="UROD/MetE-like_sf"/>
</dbReference>
<dbReference type="Proteomes" id="UP001207582">
    <property type="component" value="Unassembled WGS sequence"/>
</dbReference>
<proteinExistence type="predicted"/>
<evidence type="ECO:0000259" key="1">
    <source>
        <dbReference type="Pfam" id="PF01208"/>
    </source>
</evidence>
<dbReference type="Gene3D" id="3.20.20.210">
    <property type="match status" value="1"/>
</dbReference>
<reference evidence="2 3" key="1">
    <citation type="submission" date="2022-10" db="EMBL/GenBank/DDBJ databases">
        <title>Defluviimonas sp. CAU 1641 isolated from mud.</title>
        <authorList>
            <person name="Kim W."/>
        </authorList>
    </citation>
    <scope>NUCLEOTIDE SEQUENCE [LARGE SCALE GENOMIC DNA]</scope>
    <source>
        <strain evidence="2 3">CAU 1641</strain>
    </source>
</reference>
<dbReference type="SUPFAM" id="SSF51726">
    <property type="entry name" value="UROD/MetE-like"/>
    <property type="match status" value="1"/>
</dbReference>
<name>A0ABT3J343_9RHOB</name>
<dbReference type="EMBL" id="JAPDOG010000008">
    <property type="protein sequence ID" value="MCW3782107.1"/>
    <property type="molecule type" value="Genomic_DNA"/>
</dbReference>